<dbReference type="OrthoDB" id="2307058at2"/>
<dbReference type="AlphaFoldDB" id="A0A0R1LLA7"/>
<dbReference type="EMBL" id="AZDV01000002">
    <property type="protein sequence ID" value="KRK96699.1"/>
    <property type="molecule type" value="Genomic_DNA"/>
</dbReference>
<keyword evidence="2" id="KW-1185">Reference proteome</keyword>
<dbReference type="PATRIC" id="fig|1423715.3.peg.1824"/>
<reference evidence="1 2" key="1">
    <citation type="journal article" date="2015" name="Genome Announc.">
        <title>Expanding the biotechnology potential of lactobacilli through comparative genomics of 213 strains and associated genera.</title>
        <authorList>
            <person name="Sun Z."/>
            <person name="Harris H.M."/>
            <person name="McCann A."/>
            <person name="Guo C."/>
            <person name="Argimon S."/>
            <person name="Zhang W."/>
            <person name="Yang X."/>
            <person name="Jeffery I.B."/>
            <person name="Cooney J.C."/>
            <person name="Kagawa T.F."/>
            <person name="Liu W."/>
            <person name="Song Y."/>
            <person name="Salvetti E."/>
            <person name="Wrobel A."/>
            <person name="Rasinkangas P."/>
            <person name="Parkhill J."/>
            <person name="Rea M.C."/>
            <person name="O'Sullivan O."/>
            <person name="Ritari J."/>
            <person name="Douillard F.P."/>
            <person name="Paul Ross R."/>
            <person name="Yang R."/>
            <person name="Briner A.E."/>
            <person name="Felis G.E."/>
            <person name="de Vos W.M."/>
            <person name="Barrangou R."/>
            <person name="Klaenhammer T.R."/>
            <person name="Caufield P.W."/>
            <person name="Cui Y."/>
            <person name="Zhang H."/>
            <person name="O'Toole P.W."/>
        </authorList>
    </citation>
    <scope>NUCLEOTIDE SEQUENCE [LARGE SCALE GENOMIC DNA]</scope>
    <source>
        <strain evidence="1 2">DSM 19394</strain>
    </source>
</reference>
<gene>
    <name evidence="1" type="ORF">FD25_GL001778</name>
</gene>
<organism evidence="1 2">
    <name type="scientific">Levilactobacillus acidifarinae DSM 19394 = JCM 15949</name>
    <dbReference type="NCBI Taxonomy" id="1423715"/>
    <lineage>
        <taxon>Bacteria</taxon>
        <taxon>Bacillati</taxon>
        <taxon>Bacillota</taxon>
        <taxon>Bacilli</taxon>
        <taxon>Lactobacillales</taxon>
        <taxon>Lactobacillaceae</taxon>
        <taxon>Levilactobacillus</taxon>
    </lineage>
</organism>
<dbReference type="RefSeq" id="WP_057800657.1">
    <property type="nucleotide sequence ID" value="NZ_AZDV01000002.1"/>
</dbReference>
<protein>
    <submittedName>
        <fullName evidence="1">Uncharacterized protein</fullName>
    </submittedName>
</protein>
<dbReference type="Proteomes" id="UP000051955">
    <property type="component" value="Unassembled WGS sequence"/>
</dbReference>
<name>A0A0R1LLA7_9LACO</name>
<comment type="caution">
    <text evidence="1">The sequence shown here is derived from an EMBL/GenBank/DDBJ whole genome shotgun (WGS) entry which is preliminary data.</text>
</comment>
<evidence type="ECO:0000313" key="2">
    <source>
        <dbReference type="Proteomes" id="UP000051955"/>
    </source>
</evidence>
<sequence length="136" mass="14804">MAALSVGGGFPLTARAANTTIPKVLRGTYYSHHYVNHRWTVMTLTAHTARIRQQGKAGTAFTAHARSVTKRLVYTGSPKHFQLAAPTLTMAQSPFPEGGMALKTRRIGGKTYHVIRGYGASGGHADFVRGHKLNRF</sequence>
<proteinExistence type="predicted"/>
<accession>A0A0R1LLA7</accession>
<evidence type="ECO:0000313" key="1">
    <source>
        <dbReference type="EMBL" id="KRK96699.1"/>
    </source>
</evidence>